<evidence type="ECO:0000313" key="3">
    <source>
        <dbReference type="EMBL" id="RMA40764.1"/>
    </source>
</evidence>
<feature type="domain" description="SH3b" evidence="2">
    <location>
        <begin position="148"/>
        <end position="213"/>
    </location>
</feature>
<evidence type="ECO:0000256" key="1">
    <source>
        <dbReference type="SAM" id="SignalP"/>
    </source>
</evidence>
<dbReference type="AlphaFoldDB" id="A0A3L9XVX2"/>
<evidence type="ECO:0000313" key="4">
    <source>
        <dbReference type="Proteomes" id="UP000281343"/>
    </source>
</evidence>
<dbReference type="RefSeq" id="WP_121899449.1">
    <property type="nucleotide sequence ID" value="NZ_RCNT01000011.1"/>
</dbReference>
<dbReference type="SMART" id="SM00287">
    <property type="entry name" value="SH3b"/>
    <property type="match status" value="1"/>
</dbReference>
<protein>
    <submittedName>
        <fullName evidence="3">SH3 domain-containing protein</fullName>
    </submittedName>
</protein>
<dbReference type="Pfam" id="PF08239">
    <property type="entry name" value="SH3_3"/>
    <property type="match status" value="1"/>
</dbReference>
<evidence type="ECO:0000259" key="2">
    <source>
        <dbReference type="PROSITE" id="PS51781"/>
    </source>
</evidence>
<dbReference type="Proteomes" id="UP000281343">
    <property type="component" value="Unassembled WGS sequence"/>
</dbReference>
<name>A0A3L9XVX2_9RHOB</name>
<keyword evidence="4" id="KW-1185">Reference proteome</keyword>
<dbReference type="EMBL" id="RCNT01000011">
    <property type="protein sequence ID" value="RMA40764.1"/>
    <property type="molecule type" value="Genomic_DNA"/>
</dbReference>
<sequence length="214" mass="22263">MIRLTVLLCATLYAGMIILPEALDAADQHDSASASPTADTPANSAAADASVNLVAQSLLVPAAMTGDEPATAEPMLMTASLSTTTDVPIVSEPAREPAPAMIIETANGERIEVDAVINPGLIDAPEMVSIASITPMPVQSNPAPPAAKEVVYVTGSRVNMRAGPSTQNPVLMALGYGTEAELIEEMPNGWVQIRHMDSGRVGYMAGRFLSPDQP</sequence>
<keyword evidence="1" id="KW-0732">Signal</keyword>
<comment type="caution">
    <text evidence="3">The sequence shown here is derived from an EMBL/GenBank/DDBJ whole genome shotgun (WGS) entry which is preliminary data.</text>
</comment>
<gene>
    <name evidence="3" type="ORF">D9R08_17645</name>
</gene>
<accession>A0A3L9XVX2</accession>
<dbReference type="PROSITE" id="PS51781">
    <property type="entry name" value="SH3B"/>
    <property type="match status" value="1"/>
</dbReference>
<feature type="chain" id="PRO_5018043464" evidence="1">
    <location>
        <begin position="26"/>
        <end position="214"/>
    </location>
</feature>
<dbReference type="OrthoDB" id="7433551at2"/>
<feature type="signal peptide" evidence="1">
    <location>
        <begin position="1"/>
        <end position="25"/>
    </location>
</feature>
<reference evidence="3 4" key="1">
    <citation type="submission" date="2018-10" db="EMBL/GenBank/DDBJ databases">
        <authorList>
            <person name="Jung H.S."/>
            <person name="Jeon C.O."/>
        </authorList>
    </citation>
    <scope>NUCLEOTIDE SEQUENCE [LARGE SCALE GENOMIC DNA]</scope>
    <source>
        <strain evidence="3 4">MA-7-27</strain>
    </source>
</reference>
<dbReference type="InterPro" id="IPR003646">
    <property type="entry name" value="SH3-like_bac-type"/>
</dbReference>
<proteinExistence type="predicted"/>
<organism evidence="3 4">
    <name type="scientific">Rhodophyticola porphyridii</name>
    <dbReference type="NCBI Taxonomy" id="1852017"/>
    <lineage>
        <taxon>Bacteria</taxon>
        <taxon>Pseudomonadati</taxon>
        <taxon>Pseudomonadota</taxon>
        <taxon>Alphaproteobacteria</taxon>
        <taxon>Rhodobacterales</taxon>
        <taxon>Roseobacteraceae</taxon>
        <taxon>Rhodophyticola</taxon>
    </lineage>
</organism>
<dbReference type="Gene3D" id="2.30.30.40">
    <property type="entry name" value="SH3 Domains"/>
    <property type="match status" value="1"/>
</dbReference>